<reference evidence="2 3" key="2">
    <citation type="submission" date="2019-02" db="EMBL/GenBank/DDBJ databases">
        <title>Draft Genome Sequences of Six Type Strains of the Genus Massilia.</title>
        <authorList>
            <person name="Miess H."/>
            <person name="Frediansyhah A."/>
            <person name="Gross H."/>
        </authorList>
    </citation>
    <scope>NUCLEOTIDE SEQUENCE [LARGE SCALE GENOMIC DNA]</scope>
    <source>
        <strain evidence="2 3">DSM 17472</strain>
    </source>
</reference>
<dbReference type="Proteomes" id="UP000628442">
    <property type="component" value="Unassembled WGS sequence"/>
</dbReference>
<dbReference type="OrthoDB" id="8910207at2"/>
<dbReference type="EMBL" id="CP036401">
    <property type="protein sequence ID" value="QBI02418.1"/>
    <property type="molecule type" value="Genomic_DNA"/>
</dbReference>
<dbReference type="RefSeq" id="WP_131146532.1">
    <property type="nucleotide sequence ID" value="NZ_BMWV01000005.1"/>
</dbReference>
<dbReference type="Proteomes" id="UP000292307">
    <property type="component" value="Chromosome"/>
</dbReference>
<reference evidence="1" key="3">
    <citation type="submission" date="2022-12" db="EMBL/GenBank/DDBJ databases">
        <authorList>
            <person name="Sun Q."/>
            <person name="Kim S."/>
        </authorList>
    </citation>
    <scope>NUCLEOTIDE SEQUENCE</scope>
    <source>
        <strain evidence="1">KCTC 12343</strain>
    </source>
</reference>
<evidence type="ECO:0000313" key="3">
    <source>
        <dbReference type="Proteomes" id="UP000292307"/>
    </source>
</evidence>
<organism evidence="1 4">
    <name type="scientific">Pseudoduganella albidiflava</name>
    <dbReference type="NCBI Taxonomy" id="321983"/>
    <lineage>
        <taxon>Bacteria</taxon>
        <taxon>Pseudomonadati</taxon>
        <taxon>Pseudomonadota</taxon>
        <taxon>Betaproteobacteria</taxon>
        <taxon>Burkholderiales</taxon>
        <taxon>Oxalobacteraceae</taxon>
        <taxon>Telluria group</taxon>
        <taxon>Pseudoduganella</taxon>
    </lineage>
</organism>
<proteinExistence type="predicted"/>
<gene>
    <name evidence="2" type="ORF">EYF70_17380</name>
    <name evidence="1" type="ORF">GCM10007387_26290</name>
</gene>
<dbReference type="EMBL" id="BMWV01000005">
    <property type="protein sequence ID" value="GGY43005.1"/>
    <property type="molecule type" value="Genomic_DNA"/>
</dbReference>
<protein>
    <submittedName>
        <fullName evidence="1">Uncharacterized protein</fullName>
    </submittedName>
</protein>
<sequence length="139" mass="15670">MSEHLSAPVNQNDAVIDNAVPEDFPIPVAVLDMLDEGPANAGEETDARRNAIDNVQKAYAGRFEACQDLALRLCTLIVERGEASALPAARHRLLERYRSALAAAKWTSEEEATWIAQRIAFLLKWDKVPLFRHPWRRYS</sequence>
<keyword evidence="3" id="KW-1185">Reference proteome</keyword>
<accession>A0A411X0G2</accession>
<evidence type="ECO:0000313" key="2">
    <source>
        <dbReference type="EMBL" id="QBI02418.1"/>
    </source>
</evidence>
<dbReference type="AlphaFoldDB" id="A0A411X0G2"/>
<evidence type="ECO:0000313" key="1">
    <source>
        <dbReference type="EMBL" id="GGY43005.1"/>
    </source>
</evidence>
<evidence type="ECO:0000313" key="4">
    <source>
        <dbReference type="Proteomes" id="UP000628442"/>
    </source>
</evidence>
<name>A0A411X0G2_9BURK</name>
<reference evidence="1" key="1">
    <citation type="journal article" date="2014" name="Int. J. Syst. Evol. Microbiol.">
        <title>Complete genome sequence of Corynebacterium casei LMG S-19264T (=DSM 44701T), isolated from a smear-ripened cheese.</title>
        <authorList>
            <consortium name="US DOE Joint Genome Institute (JGI-PGF)"/>
            <person name="Walter F."/>
            <person name="Albersmeier A."/>
            <person name="Kalinowski J."/>
            <person name="Ruckert C."/>
        </authorList>
    </citation>
    <scope>NUCLEOTIDE SEQUENCE</scope>
    <source>
        <strain evidence="1">KCTC 12343</strain>
    </source>
</reference>